<dbReference type="Proteomes" id="UP000054770">
    <property type="component" value="Unassembled WGS sequence"/>
</dbReference>
<dbReference type="PANTHER" id="PTHR30346">
    <property type="entry name" value="TRANSCRIPTIONAL DUAL REGULATOR HCAR-RELATED"/>
    <property type="match status" value="1"/>
</dbReference>
<dbReference type="Pfam" id="PF03466">
    <property type="entry name" value="LysR_substrate"/>
    <property type="match status" value="1"/>
</dbReference>
<dbReference type="GO" id="GO:0003677">
    <property type="term" value="F:DNA binding"/>
    <property type="evidence" value="ECO:0007669"/>
    <property type="project" value="UniProtKB-KW"/>
</dbReference>
<evidence type="ECO:0000256" key="1">
    <source>
        <dbReference type="ARBA" id="ARBA00009437"/>
    </source>
</evidence>
<evidence type="ECO:0000313" key="7">
    <source>
        <dbReference type="Proteomes" id="UP000054770"/>
    </source>
</evidence>
<evidence type="ECO:0000256" key="2">
    <source>
        <dbReference type="ARBA" id="ARBA00023015"/>
    </source>
</evidence>
<evidence type="ECO:0000259" key="5">
    <source>
        <dbReference type="Pfam" id="PF03466"/>
    </source>
</evidence>
<proteinExistence type="inferred from homology"/>
<keyword evidence="3" id="KW-0238">DNA-binding</keyword>
<dbReference type="RefSeq" id="WP_235028197.1">
    <property type="nucleotide sequence ID" value="NZ_FCON02000006.1"/>
</dbReference>
<comment type="similarity">
    <text evidence="1">Belongs to the LysR transcriptional regulatory family.</text>
</comment>
<keyword evidence="4" id="KW-0804">Transcription</keyword>
<evidence type="ECO:0000256" key="4">
    <source>
        <dbReference type="ARBA" id="ARBA00023163"/>
    </source>
</evidence>
<gene>
    <name evidence="6" type="ORF">AWB68_00880</name>
</gene>
<accession>A0A158FR08</accession>
<sequence length="106" mass="11890">MQAIIDDHFEGVFRTHGFSPRRVAEPADHHVLLSLIADGQGVALIPSSLKSIARDGVIYRELRERMDLRIEVAIAYMPDARDASLQHLIDVLRSHYRTGIDARSTA</sequence>
<keyword evidence="2" id="KW-0805">Transcription regulation</keyword>
<keyword evidence="7" id="KW-1185">Reference proteome</keyword>
<name>A0A158FR08_9BURK</name>
<dbReference type="GO" id="GO:0032993">
    <property type="term" value="C:protein-DNA complex"/>
    <property type="evidence" value="ECO:0007669"/>
    <property type="project" value="TreeGrafter"/>
</dbReference>
<dbReference type="InterPro" id="IPR005119">
    <property type="entry name" value="LysR_subst-bd"/>
</dbReference>
<dbReference type="SUPFAM" id="SSF53850">
    <property type="entry name" value="Periplasmic binding protein-like II"/>
    <property type="match status" value="1"/>
</dbReference>
<protein>
    <submittedName>
        <fullName evidence="6">Isoleucine biosynthesis transcriptional activator</fullName>
    </submittedName>
</protein>
<dbReference type="Gene3D" id="3.40.190.10">
    <property type="entry name" value="Periplasmic binding protein-like II"/>
    <property type="match status" value="2"/>
</dbReference>
<reference evidence="6" key="1">
    <citation type="submission" date="2016-01" db="EMBL/GenBank/DDBJ databases">
        <authorList>
            <person name="Peeters C."/>
        </authorList>
    </citation>
    <scope>NUCLEOTIDE SEQUENCE [LARGE SCALE GENOMIC DNA]</scope>
    <source>
        <strain evidence="6">LMG 22940</strain>
    </source>
</reference>
<dbReference type="PANTHER" id="PTHR30346:SF28">
    <property type="entry name" value="HTH-TYPE TRANSCRIPTIONAL REGULATOR CYNR"/>
    <property type="match status" value="1"/>
</dbReference>
<organism evidence="6 7">
    <name type="scientific">Caballeronia choica</name>
    <dbReference type="NCBI Taxonomy" id="326476"/>
    <lineage>
        <taxon>Bacteria</taxon>
        <taxon>Pseudomonadati</taxon>
        <taxon>Pseudomonadota</taxon>
        <taxon>Betaproteobacteria</taxon>
        <taxon>Burkholderiales</taxon>
        <taxon>Burkholderiaceae</taxon>
        <taxon>Caballeronia</taxon>
    </lineage>
</organism>
<dbReference type="EMBL" id="FCON02000006">
    <property type="protein sequence ID" value="SAL22147.1"/>
    <property type="molecule type" value="Genomic_DNA"/>
</dbReference>
<dbReference type="AlphaFoldDB" id="A0A158FR08"/>
<comment type="caution">
    <text evidence="6">The sequence shown here is derived from an EMBL/GenBank/DDBJ whole genome shotgun (WGS) entry which is preliminary data.</text>
</comment>
<evidence type="ECO:0000256" key="3">
    <source>
        <dbReference type="ARBA" id="ARBA00023125"/>
    </source>
</evidence>
<feature type="domain" description="LysR substrate-binding" evidence="5">
    <location>
        <begin position="6"/>
        <end position="96"/>
    </location>
</feature>
<dbReference type="GO" id="GO:0003700">
    <property type="term" value="F:DNA-binding transcription factor activity"/>
    <property type="evidence" value="ECO:0007669"/>
    <property type="project" value="TreeGrafter"/>
</dbReference>
<evidence type="ECO:0000313" key="6">
    <source>
        <dbReference type="EMBL" id="SAL22147.1"/>
    </source>
</evidence>